<comment type="caution">
    <text evidence="2">The sequence shown here is derived from an EMBL/GenBank/DDBJ whole genome shotgun (WGS) entry which is preliminary data.</text>
</comment>
<dbReference type="PANTHER" id="PTHR12161:SF13">
    <property type="entry name" value="REGULATOR OF VPS4 ACTIVITY IN THE MVB PATHWAY PROTEIN"/>
    <property type="match status" value="1"/>
</dbReference>
<evidence type="ECO:0000313" key="3">
    <source>
        <dbReference type="Proteomes" id="UP001177140"/>
    </source>
</evidence>
<dbReference type="Pfam" id="PF03398">
    <property type="entry name" value="Ist1"/>
    <property type="match status" value="1"/>
</dbReference>
<protein>
    <submittedName>
        <fullName evidence="2">Uncharacterized protein</fullName>
    </submittedName>
</protein>
<dbReference type="InterPro" id="IPR005061">
    <property type="entry name" value="Ist1"/>
</dbReference>
<keyword evidence="3" id="KW-1185">Reference proteome</keyword>
<dbReference type="EMBL" id="JAJJMA010279635">
    <property type="protein sequence ID" value="MCL7046298.1"/>
    <property type="molecule type" value="Genomic_DNA"/>
</dbReference>
<feature type="non-terminal residue" evidence="2">
    <location>
        <position position="1"/>
    </location>
</feature>
<comment type="similarity">
    <text evidence="1">Belongs to the IST1 family.</text>
</comment>
<feature type="non-terminal residue" evidence="2">
    <location>
        <position position="57"/>
    </location>
</feature>
<name>A0AA41VSD4_PAPNU</name>
<evidence type="ECO:0000256" key="1">
    <source>
        <dbReference type="ARBA" id="ARBA00005536"/>
    </source>
</evidence>
<dbReference type="AlphaFoldDB" id="A0AA41VSD4"/>
<reference evidence="2" key="1">
    <citation type="submission" date="2022-03" db="EMBL/GenBank/DDBJ databases">
        <title>A functionally conserved STORR gene fusion in Papaver species that diverged 16.8 million years ago.</title>
        <authorList>
            <person name="Catania T."/>
        </authorList>
    </citation>
    <scope>NUCLEOTIDE SEQUENCE</scope>
    <source>
        <strain evidence="2">S-191538</strain>
    </source>
</reference>
<sequence length="57" mass="6291">TCPVDLKEAVTSIVFAAPRCADIPELVDIRKHFTAKYGKEFITSALELRPDSGVSRQ</sequence>
<dbReference type="GO" id="GO:0015031">
    <property type="term" value="P:protein transport"/>
    <property type="evidence" value="ECO:0007669"/>
    <property type="project" value="InterPro"/>
</dbReference>
<proteinExistence type="inferred from homology"/>
<dbReference type="Gene3D" id="1.20.1260.60">
    <property type="entry name" value="Vacuolar protein sorting-associated protein Ist1"/>
    <property type="match status" value="1"/>
</dbReference>
<dbReference type="Proteomes" id="UP001177140">
    <property type="component" value="Unassembled WGS sequence"/>
</dbReference>
<dbReference type="PANTHER" id="PTHR12161">
    <property type="entry name" value="IST1 FAMILY MEMBER"/>
    <property type="match status" value="1"/>
</dbReference>
<organism evidence="2 3">
    <name type="scientific">Papaver nudicaule</name>
    <name type="common">Iceland poppy</name>
    <dbReference type="NCBI Taxonomy" id="74823"/>
    <lineage>
        <taxon>Eukaryota</taxon>
        <taxon>Viridiplantae</taxon>
        <taxon>Streptophyta</taxon>
        <taxon>Embryophyta</taxon>
        <taxon>Tracheophyta</taxon>
        <taxon>Spermatophyta</taxon>
        <taxon>Magnoliopsida</taxon>
        <taxon>Ranunculales</taxon>
        <taxon>Papaveraceae</taxon>
        <taxon>Papaveroideae</taxon>
        <taxon>Papaver</taxon>
    </lineage>
</organism>
<dbReference type="InterPro" id="IPR042277">
    <property type="entry name" value="IST1-like"/>
</dbReference>
<gene>
    <name evidence="2" type="ORF">MKW94_010444</name>
</gene>
<evidence type="ECO:0000313" key="2">
    <source>
        <dbReference type="EMBL" id="MCL7046298.1"/>
    </source>
</evidence>
<accession>A0AA41VSD4</accession>